<proteinExistence type="inferred from homology"/>
<feature type="transmembrane region" description="Helical" evidence="8">
    <location>
        <begin position="457"/>
        <end position="475"/>
    </location>
</feature>
<feature type="transmembrane region" description="Helical" evidence="8">
    <location>
        <begin position="207"/>
        <end position="233"/>
    </location>
</feature>
<evidence type="ECO:0000256" key="7">
    <source>
        <dbReference type="SAM" id="MobiDB-lite"/>
    </source>
</evidence>
<comment type="subcellular location">
    <subcellularLocation>
        <location evidence="1">Endomembrane system</location>
        <topology evidence="1">Multi-pass membrane protein</topology>
    </subcellularLocation>
</comment>
<feature type="transmembrane region" description="Helical" evidence="8">
    <location>
        <begin position="412"/>
        <end position="445"/>
    </location>
</feature>
<dbReference type="OrthoDB" id="3437016at2759"/>
<feature type="transmembrane region" description="Helical" evidence="8">
    <location>
        <begin position="384"/>
        <end position="406"/>
    </location>
</feature>
<evidence type="ECO:0000256" key="5">
    <source>
        <dbReference type="ARBA" id="ARBA00022989"/>
    </source>
</evidence>
<dbReference type="InterPro" id="IPR011701">
    <property type="entry name" value="MFS"/>
</dbReference>
<protein>
    <recommendedName>
        <fullName evidence="9">Major facilitator superfamily (MFS) profile domain-containing protein</fullName>
    </recommendedName>
</protein>
<feature type="transmembrane region" description="Helical" evidence="8">
    <location>
        <begin position="121"/>
        <end position="140"/>
    </location>
</feature>
<dbReference type="Gene3D" id="1.20.1250.20">
    <property type="entry name" value="MFS general substrate transporter like domains"/>
    <property type="match status" value="1"/>
</dbReference>
<feature type="transmembrane region" description="Helical" evidence="8">
    <location>
        <begin position="182"/>
        <end position="201"/>
    </location>
</feature>
<keyword evidence="5 8" id="KW-1133">Transmembrane helix</keyword>
<evidence type="ECO:0000256" key="4">
    <source>
        <dbReference type="ARBA" id="ARBA00022692"/>
    </source>
</evidence>
<dbReference type="EMBL" id="PQXL01000408">
    <property type="protein sequence ID" value="THV46180.1"/>
    <property type="molecule type" value="Genomic_DNA"/>
</dbReference>
<feature type="transmembrane region" description="Helical" evidence="8">
    <location>
        <begin position="91"/>
        <end position="109"/>
    </location>
</feature>
<feature type="transmembrane region" description="Helical" evidence="8">
    <location>
        <begin position="277"/>
        <end position="294"/>
    </location>
</feature>
<accession>A0A4S8QND1</accession>
<feature type="transmembrane region" description="Helical" evidence="8">
    <location>
        <begin position="531"/>
        <end position="551"/>
    </location>
</feature>
<reference evidence="10 11" key="1">
    <citation type="submission" date="2017-12" db="EMBL/GenBank/DDBJ databases">
        <title>Comparative genomics of Botrytis spp.</title>
        <authorList>
            <person name="Valero-Jimenez C.A."/>
            <person name="Tapia P."/>
            <person name="Veloso J."/>
            <person name="Silva-Moreno E."/>
            <person name="Staats M."/>
            <person name="Valdes J.H."/>
            <person name="Van Kan J.A.L."/>
        </authorList>
    </citation>
    <scope>NUCLEOTIDE SEQUENCE [LARGE SCALE GENOMIC DNA]</scope>
    <source>
        <strain evidence="10 11">MUCL435</strain>
    </source>
</reference>
<name>A0A4S8QND1_9HELO</name>
<comment type="similarity">
    <text evidence="2">Belongs to the major facilitator superfamily.</text>
</comment>
<dbReference type="AlphaFoldDB" id="A0A4S8QND1"/>
<keyword evidence="4 8" id="KW-0812">Transmembrane</keyword>
<evidence type="ECO:0000259" key="9">
    <source>
        <dbReference type="PROSITE" id="PS50850"/>
    </source>
</evidence>
<feature type="transmembrane region" description="Helical" evidence="8">
    <location>
        <begin position="315"/>
        <end position="337"/>
    </location>
</feature>
<feature type="transmembrane region" description="Helical" evidence="8">
    <location>
        <begin position="245"/>
        <end position="265"/>
    </location>
</feature>
<dbReference type="PANTHER" id="PTHR23501">
    <property type="entry name" value="MAJOR FACILITATOR SUPERFAMILY"/>
    <property type="match status" value="1"/>
</dbReference>
<dbReference type="GO" id="GO:0012505">
    <property type="term" value="C:endomembrane system"/>
    <property type="evidence" value="ECO:0007669"/>
    <property type="project" value="UniProtKB-SubCell"/>
</dbReference>
<dbReference type="PROSITE" id="PS50850">
    <property type="entry name" value="MFS"/>
    <property type="match status" value="1"/>
</dbReference>
<evidence type="ECO:0000313" key="10">
    <source>
        <dbReference type="EMBL" id="THV46180.1"/>
    </source>
</evidence>
<feature type="compositionally biased region" description="Polar residues" evidence="7">
    <location>
        <begin position="16"/>
        <end position="27"/>
    </location>
</feature>
<dbReference type="GO" id="GO:0046943">
    <property type="term" value="F:carboxylic acid transmembrane transporter activity"/>
    <property type="evidence" value="ECO:0007669"/>
    <property type="project" value="UniProtKB-ARBA"/>
</dbReference>
<evidence type="ECO:0000313" key="11">
    <source>
        <dbReference type="Proteomes" id="UP000308671"/>
    </source>
</evidence>
<gene>
    <name evidence="10" type="ORF">BGAL_0408g00020</name>
</gene>
<feature type="domain" description="Major facilitator superfamily (MFS) profile" evidence="9">
    <location>
        <begin position="56"/>
        <end position="556"/>
    </location>
</feature>
<keyword evidence="6 8" id="KW-0472">Membrane</keyword>
<keyword evidence="3" id="KW-0813">Transport</keyword>
<keyword evidence="11" id="KW-1185">Reference proteome</keyword>
<dbReference type="Pfam" id="PF07690">
    <property type="entry name" value="MFS_1"/>
    <property type="match status" value="1"/>
</dbReference>
<evidence type="ECO:0000256" key="1">
    <source>
        <dbReference type="ARBA" id="ARBA00004127"/>
    </source>
</evidence>
<dbReference type="InterPro" id="IPR036259">
    <property type="entry name" value="MFS_trans_sf"/>
</dbReference>
<dbReference type="GO" id="GO:0000329">
    <property type="term" value="C:fungal-type vacuole membrane"/>
    <property type="evidence" value="ECO:0007669"/>
    <property type="project" value="TreeGrafter"/>
</dbReference>
<feature type="transmembrane region" description="Helical" evidence="8">
    <location>
        <begin position="146"/>
        <end position="170"/>
    </location>
</feature>
<dbReference type="FunFam" id="1.20.1720.10:FF:000013">
    <property type="entry name" value="Related to multidrug resistance proteins"/>
    <property type="match status" value="1"/>
</dbReference>
<comment type="caution">
    <text evidence="10">The sequence shown here is derived from an EMBL/GenBank/DDBJ whole genome shotgun (WGS) entry which is preliminary data.</text>
</comment>
<feature type="region of interest" description="Disordered" evidence="7">
    <location>
        <begin position="1"/>
        <end position="27"/>
    </location>
</feature>
<dbReference type="InterPro" id="IPR020846">
    <property type="entry name" value="MFS_dom"/>
</dbReference>
<sequence>MVTVSTNDEEQPLLAGTTNTVDSDFDSNGSEVHDVSFSSSKNAREMTIERRRLKFIFPALAIGIFLAACDQTIIVSSYAQIGSDLNELDKIAWLATAYLCTTTSFQPLYGKLGDIFGSKACIVFAYSIFGFGAMLCGLARNMNQLIVARALTGVGAGGIVTVVSILLSNIVTLEERGIWQGYVNMVFACGAGLGAPLGGILTDAIGWRWAFIAQGPLCAIAVLLISALLQLPAESRSQKAELKRVDFLGAASLISCLVLLLVFLDQLASDKANKWESYSWLIGSAILLFLFLSVEKRYAFDPLTPLRLLFGREFLGAYLALAFGNVAWYGIIFYVPLLYQAVGHFPASVAGALLLPGIGSGIIGGFVGGAILKRREAAGFFRLAIGSYPLVTTACIGVALGAGVFWTGAPVAAVIVVVSISLFIGGLGNGGGMTATLVVVVVVASPEDQAIVTACVYLYRQLGTTIGLAIISLVFRRALAKSLIQRLSNMPELRLDTEEVLKGVGRSLKYLDQLPLEGRIIVEAAYGDACVAVFIVCAALAICAVVSSFFINEERAKHHKTSLAELQDEVDEENR</sequence>
<dbReference type="PANTHER" id="PTHR23501:SF84">
    <property type="entry name" value="VACUOLAR MEMBRANE AMINO ACID UPTAKE TRANSPORTER FNX2"/>
    <property type="match status" value="1"/>
</dbReference>
<feature type="transmembrane region" description="Helical" evidence="8">
    <location>
        <begin position="55"/>
        <end position="79"/>
    </location>
</feature>
<evidence type="ECO:0000256" key="3">
    <source>
        <dbReference type="ARBA" id="ARBA00022448"/>
    </source>
</evidence>
<dbReference type="Proteomes" id="UP000308671">
    <property type="component" value="Unassembled WGS sequence"/>
</dbReference>
<dbReference type="GO" id="GO:0015174">
    <property type="term" value="F:basic amino acid transmembrane transporter activity"/>
    <property type="evidence" value="ECO:0007669"/>
    <property type="project" value="TreeGrafter"/>
</dbReference>
<evidence type="ECO:0000256" key="6">
    <source>
        <dbReference type="ARBA" id="ARBA00023136"/>
    </source>
</evidence>
<dbReference type="SUPFAM" id="SSF103473">
    <property type="entry name" value="MFS general substrate transporter"/>
    <property type="match status" value="1"/>
</dbReference>
<evidence type="ECO:0000256" key="8">
    <source>
        <dbReference type="SAM" id="Phobius"/>
    </source>
</evidence>
<organism evidence="10 11">
    <name type="scientific">Botrytis galanthina</name>
    <dbReference type="NCBI Taxonomy" id="278940"/>
    <lineage>
        <taxon>Eukaryota</taxon>
        <taxon>Fungi</taxon>
        <taxon>Dikarya</taxon>
        <taxon>Ascomycota</taxon>
        <taxon>Pezizomycotina</taxon>
        <taxon>Leotiomycetes</taxon>
        <taxon>Helotiales</taxon>
        <taxon>Sclerotiniaceae</taxon>
        <taxon>Botrytis</taxon>
    </lineage>
</organism>
<feature type="transmembrane region" description="Helical" evidence="8">
    <location>
        <begin position="349"/>
        <end position="372"/>
    </location>
</feature>
<evidence type="ECO:0000256" key="2">
    <source>
        <dbReference type="ARBA" id="ARBA00008335"/>
    </source>
</evidence>